<sequence length="331" mass="38928">MHPYSRKMQPINFDEEHVFFIKDLSVEQEMSLIRKILNKKPEKPLQKSSGNNLLPEKNELLCSKHALNYSTIKINKLVNREIETLIILSLLSMDPFLNTIVTFNERIGRINLKIIKKLYNIILKSKDKCLDLGDPSLRFNLNRTNDDNEFQICHQLLQTLHDDFLSHFFFEEDDWTSIGEQKFVKDKGVYQNFSPISDLFCGRLKIHDQKFVLKYFDILKIDNTNQLTIEKALESCFCSDTDKKSFSKLPVCLVIHCNERLQINETLKTKELEYVITSFITICNKEYIFYTIQNGKNICYKNGRILNIENLDAYEGNLVFLFYTRKTITAF</sequence>
<proteinExistence type="predicted"/>
<dbReference type="Proteomes" id="UP000003163">
    <property type="component" value="Unassembled WGS sequence"/>
</dbReference>
<dbReference type="HOGENOM" id="CLU_888600_0_0_1"/>
<dbReference type="EMBL" id="AFBI03000017">
    <property type="protein sequence ID" value="EJW04507.2"/>
    <property type="molecule type" value="Genomic_DNA"/>
</dbReference>
<keyword evidence="2" id="KW-1185">Reference proteome</keyword>
<evidence type="ECO:0008006" key="3">
    <source>
        <dbReference type="Google" id="ProtNLM"/>
    </source>
</evidence>
<dbReference type="InParanoid" id="J9DT80"/>
<organism evidence="1 2">
    <name type="scientific">Edhazardia aedis (strain USNM 41457)</name>
    <name type="common">Microsporidian parasite</name>
    <dbReference type="NCBI Taxonomy" id="1003232"/>
    <lineage>
        <taxon>Eukaryota</taxon>
        <taxon>Fungi</taxon>
        <taxon>Fungi incertae sedis</taxon>
        <taxon>Microsporidia</taxon>
        <taxon>Edhazardia</taxon>
    </lineage>
</organism>
<accession>J9DT80</accession>
<dbReference type="AlphaFoldDB" id="J9DT80"/>
<gene>
    <name evidence="1" type="ORF">EDEG_01275</name>
</gene>
<evidence type="ECO:0000313" key="1">
    <source>
        <dbReference type="EMBL" id="EJW04507.2"/>
    </source>
</evidence>
<name>J9DT80_EDHAE</name>
<protein>
    <recommendedName>
        <fullName evidence="3">USP domain-containing protein</fullName>
    </recommendedName>
</protein>
<comment type="caution">
    <text evidence="1">The sequence shown here is derived from an EMBL/GenBank/DDBJ whole genome shotgun (WGS) entry which is preliminary data.</text>
</comment>
<dbReference type="VEuPathDB" id="MicrosporidiaDB:EDEG_01275"/>
<reference evidence="1 2" key="1">
    <citation type="submission" date="2011-08" db="EMBL/GenBank/DDBJ databases">
        <authorList>
            <person name="Liu Z.J."/>
            <person name="Shi F.L."/>
            <person name="Lu J.Q."/>
            <person name="Li M."/>
            <person name="Wang Z.L."/>
        </authorList>
    </citation>
    <scope>NUCLEOTIDE SEQUENCE [LARGE SCALE GENOMIC DNA]</scope>
    <source>
        <strain evidence="1 2">USNM 41457</strain>
    </source>
</reference>
<dbReference type="OrthoDB" id="2191051at2759"/>
<dbReference type="OMA" id="MRDNQEN"/>
<evidence type="ECO:0000313" key="2">
    <source>
        <dbReference type="Proteomes" id="UP000003163"/>
    </source>
</evidence>
<reference evidence="2" key="2">
    <citation type="submission" date="2015-07" db="EMBL/GenBank/DDBJ databases">
        <title>Contrasting host-pathogen interactions and genome evolution in two generalist and specialist microsporidian pathogens of mosquitoes.</title>
        <authorList>
            <consortium name="The Broad Institute Genomics Platform"/>
            <consortium name="The Broad Institute Genome Sequencing Center for Infectious Disease"/>
            <person name="Cuomo C.A."/>
            <person name="Sanscrainte N.D."/>
            <person name="Goldberg J.M."/>
            <person name="Heiman D."/>
            <person name="Young S."/>
            <person name="Zeng Q."/>
            <person name="Becnel J.J."/>
            <person name="Birren B.W."/>
        </authorList>
    </citation>
    <scope>NUCLEOTIDE SEQUENCE [LARGE SCALE GENOMIC DNA]</scope>
    <source>
        <strain evidence="2">USNM 41457</strain>
    </source>
</reference>